<evidence type="ECO:0000256" key="5">
    <source>
        <dbReference type="ARBA" id="ARBA00022989"/>
    </source>
</evidence>
<dbReference type="GO" id="GO:0055085">
    <property type="term" value="P:transmembrane transport"/>
    <property type="evidence" value="ECO:0007669"/>
    <property type="project" value="InterPro"/>
</dbReference>
<evidence type="ECO:0000256" key="4">
    <source>
        <dbReference type="ARBA" id="ARBA00022692"/>
    </source>
</evidence>
<evidence type="ECO:0000259" key="8">
    <source>
        <dbReference type="PROSITE" id="PS50928"/>
    </source>
</evidence>
<dbReference type="PROSITE" id="PS50928">
    <property type="entry name" value="ABC_TM1"/>
    <property type="match status" value="1"/>
</dbReference>
<sequence length="303" mass="32934">MDTSQIQTTNVSTVNNRTGLKSRNKVFKVLRTYPMILVGGLMVFTLLLIAIFAPLIATHNPITQYPTGISDIGAPKGPNSEFIFGADSIGRDVFSRVIYGTRVSLEVGIFASLISLFIGVTLGVVSGYFGKWVDMVIMRITDTMLAFPFLLFVIALVAVLKPSITNVFIAIGVLGWAMMTRIVRGEVLKVKELEYVQSAKALGASNFVIIFKEILPNVVAPVIVMGTLLVGQNIMLEAALSFLGIGIQPPTASWGNMLQDGMNTYQIAPWLIYLPGFALLWATLGFNLLGDGLRDWLDPTVGN</sequence>
<reference evidence="9" key="1">
    <citation type="submission" date="2023-05" db="EMBL/GenBank/DDBJ databases">
        <title>Comparative genomics of Bacillaceae isolates and their secondary metabolite potential.</title>
        <authorList>
            <person name="Song L."/>
            <person name="Nielsen L.J."/>
            <person name="Mohite O."/>
            <person name="Xu X."/>
            <person name="Weber T."/>
            <person name="Kovacs A.T."/>
        </authorList>
    </citation>
    <scope>NUCLEOTIDE SEQUENCE</scope>
    <source>
        <strain evidence="9">XLM17</strain>
    </source>
</reference>
<keyword evidence="3" id="KW-1003">Cell membrane</keyword>
<proteinExistence type="inferred from homology"/>
<dbReference type="InterPro" id="IPR035906">
    <property type="entry name" value="MetI-like_sf"/>
</dbReference>
<protein>
    <submittedName>
        <fullName evidence="9">ABC transporter permease</fullName>
    </submittedName>
</protein>
<dbReference type="Proteomes" id="UP001178288">
    <property type="component" value="Chromosome"/>
</dbReference>
<comment type="subcellular location">
    <subcellularLocation>
        <location evidence="1 7">Cell membrane</location>
        <topology evidence="1 7">Multi-pass membrane protein</topology>
    </subcellularLocation>
</comment>
<dbReference type="PANTHER" id="PTHR43386">
    <property type="entry name" value="OLIGOPEPTIDE TRANSPORT SYSTEM PERMEASE PROTEIN APPC"/>
    <property type="match status" value="1"/>
</dbReference>
<dbReference type="CDD" id="cd06261">
    <property type="entry name" value="TM_PBP2"/>
    <property type="match status" value="1"/>
</dbReference>
<dbReference type="KEGG" id="nnv:QNH39_01440"/>
<dbReference type="InterPro" id="IPR000515">
    <property type="entry name" value="MetI-like"/>
</dbReference>
<dbReference type="InterPro" id="IPR025966">
    <property type="entry name" value="OppC_N"/>
</dbReference>
<keyword evidence="6 7" id="KW-0472">Membrane</keyword>
<feature type="transmembrane region" description="Helical" evidence="7">
    <location>
        <begin position="164"/>
        <end position="183"/>
    </location>
</feature>
<feature type="transmembrane region" description="Helical" evidence="7">
    <location>
        <begin position="136"/>
        <end position="158"/>
    </location>
</feature>
<accession>A0AA95MSL9</accession>
<comment type="similarity">
    <text evidence="7">Belongs to the binding-protein-dependent transport system permease family.</text>
</comment>
<gene>
    <name evidence="9" type="ORF">QNH39_01440</name>
</gene>
<feature type="transmembrane region" description="Helical" evidence="7">
    <location>
        <begin position="218"/>
        <end position="247"/>
    </location>
</feature>
<feature type="transmembrane region" description="Helical" evidence="7">
    <location>
        <begin position="109"/>
        <end position="129"/>
    </location>
</feature>
<keyword evidence="10" id="KW-1185">Reference proteome</keyword>
<dbReference type="InterPro" id="IPR050366">
    <property type="entry name" value="BP-dependent_transpt_permease"/>
</dbReference>
<feature type="transmembrane region" description="Helical" evidence="7">
    <location>
        <begin position="267"/>
        <end position="289"/>
    </location>
</feature>
<keyword evidence="5 7" id="KW-1133">Transmembrane helix</keyword>
<dbReference type="Gene3D" id="1.10.3720.10">
    <property type="entry name" value="MetI-like"/>
    <property type="match status" value="1"/>
</dbReference>
<organism evidence="9 10">
    <name type="scientific">Neobacillus novalis</name>
    <dbReference type="NCBI Taxonomy" id="220687"/>
    <lineage>
        <taxon>Bacteria</taxon>
        <taxon>Bacillati</taxon>
        <taxon>Bacillota</taxon>
        <taxon>Bacilli</taxon>
        <taxon>Bacillales</taxon>
        <taxon>Bacillaceae</taxon>
        <taxon>Neobacillus</taxon>
    </lineage>
</organism>
<evidence type="ECO:0000256" key="1">
    <source>
        <dbReference type="ARBA" id="ARBA00004651"/>
    </source>
</evidence>
<dbReference type="SUPFAM" id="SSF161098">
    <property type="entry name" value="MetI-like"/>
    <property type="match status" value="1"/>
</dbReference>
<evidence type="ECO:0000256" key="3">
    <source>
        <dbReference type="ARBA" id="ARBA00022475"/>
    </source>
</evidence>
<evidence type="ECO:0000256" key="7">
    <source>
        <dbReference type="RuleBase" id="RU363032"/>
    </source>
</evidence>
<dbReference type="EMBL" id="CP126114">
    <property type="protein sequence ID" value="WHY86586.1"/>
    <property type="molecule type" value="Genomic_DNA"/>
</dbReference>
<feature type="transmembrane region" description="Helical" evidence="7">
    <location>
        <begin position="33"/>
        <end position="57"/>
    </location>
</feature>
<dbReference type="Pfam" id="PF00528">
    <property type="entry name" value="BPD_transp_1"/>
    <property type="match status" value="1"/>
</dbReference>
<feature type="domain" description="ABC transmembrane type-1" evidence="8">
    <location>
        <begin position="101"/>
        <end position="290"/>
    </location>
</feature>
<evidence type="ECO:0000256" key="6">
    <source>
        <dbReference type="ARBA" id="ARBA00023136"/>
    </source>
</evidence>
<keyword evidence="4 7" id="KW-0812">Transmembrane</keyword>
<evidence type="ECO:0000256" key="2">
    <source>
        <dbReference type="ARBA" id="ARBA00022448"/>
    </source>
</evidence>
<dbReference type="GO" id="GO:0005886">
    <property type="term" value="C:plasma membrane"/>
    <property type="evidence" value="ECO:0007669"/>
    <property type="project" value="UniProtKB-SubCell"/>
</dbReference>
<keyword evidence="2 7" id="KW-0813">Transport</keyword>
<evidence type="ECO:0000313" key="9">
    <source>
        <dbReference type="EMBL" id="WHY86586.1"/>
    </source>
</evidence>
<dbReference type="Pfam" id="PF12911">
    <property type="entry name" value="OppC_N"/>
    <property type="match status" value="1"/>
</dbReference>
<dbReference type="RefSeq" id="WP_218010676.1">
    <property type="nucleotide sequence ID" value="NZ_CP126114.1"/>
</dbReference>
<dbReference type="AlphaFoldDB" id="A0AA95MSL9"/>
<name>A0AA95MSL9_9BACI</name>
<evidence type="ECO:0000313" key="10">
    <source>
        <dbReference type="Proteomes" id="UP001178288"/>
    </source>
</evidence>
<dbReference type="PANTHER" id="PTHR43386:SF1">
    <property type="entry name" value="D,D-DIPEPTIDE TRANSPORT SYSTEM PERMEASE PROTEIN DDPC-RELATED"/>
    <property type="match status" value="1"/>
</dbReference>